<evidence type="ECO:0000259" key="1">
    <source>
        <dbReference type="PROSITE" id="PS51186"/>
    </source>
</evidence>
<dbReference type="PANTHER" id="PTHR43415:SF3">
    <property type="entry name" value="GNAT-FAMILY ACETYLTRANSFERASE"/>
    <property type="match status" value="1"/>
</dbReference>
<dbReference type="Pfam" id="PF13302">
    <property type="entry name" value="Acetyltransf_3"/>
    <property type="match status" value="1"/>
</dbReference>
<comment type="caution">
    <text evidence="2">The sequence shown here is derived from an EMBL/GenBank/DDBJ whole genome shotgun (WGS) entry which is preliminary data.</text>
</comment>
<sequence length="132" mass="15418">MKNRQDTIYFSIVISKEDTTEIPIGNCGIHNINWKNRVGETGIVIGENLYQNKGFGTEAMELLLEYGFATVNLNRIELNVYDYNSRAIKLYKKLGFTEEGRRRQFIWIKGSYHDAIMMGMLAEEWRDRNKSI</sequence>
<dbReference type="PANTHER" id="PTHR43415">
    <property type="entry name" value="SPERMIDINE N(1)-ACETYLTRANSFERASE"/>
    <property type="match status" value="1"/>
</dbReference>
<dbReference type="InterPro" id="IPR016181">
    <property type="entry name" value="Acyl_CoA_acyltransferase"/>
</dbReference>
<dbReference type="EMBL" id="LAZR01026035">
    <property type="protein sequence ID" value="KKL69973.1"/>
    <property type="molecule type" value="Genomic_DNA"/>
</dbReference>
<dbReference type="InterPro" id="IPR000182">
    <property type="entry name" value="GNAT_dom"/>
</dbReference>
<protein>
    <recommendedName>
        <fullName evidence="1">N-acetyltransferase domain-containing protein</fullName>
    </recommendedName>
</protein>
<accession>A0A0F9E7H0</accession>
<dbReference type="GO" id="GO:0016747">
    <property type="term" value="F:acyltransferase activity, transferring groups other than amino-acyl groups"/>
    <property type="evidence" value="ECO:0007669"/>
    <property type="project" value="InterPro"/>
</dbReference>
<feature type="domain" description="N-acetyltransferase" evidence="1">
    <location>
        <begin position="1"/>
        <end position="123"/>
    </location>
</feature>
<dbReference type="PROSITE" id="PS51186">
    <property type="entry name" value="GNAT"/>
    <property type="match status" value="1"/>
</dbReference>
<organism evidence="2">
    <name type="scientific">marine sediment metagenome</name>
    <dbReference type="NCBI Taxonomy" id="412755"/>
    <lineage>
        <taxon>unclassified sequences</taxon>
        <taxon>metagenomes</taxon>
        <taxon>ecological metagenomes</taxon>
    </lineage>
</organism>
<name>A0A0F9E7H0_9ZZZZ</name>
<dbReference type="SUPFAM" id="SSF55729">
    <property type="entry name" value="Acyl-CoA N-acyltransferases (Nat)"/>
    <property type="match status" value="1"/>
</dbReference>
<dbReference type="AlphaFoldDB" id="A0A0F9E7H0"/>
<dbReference type="Gene3D" id="3.40.630.30">
    <property type="match status" value="1"/>
</dbReference>
<proteinExistence type="predicted"/>
<gene>
    <name evidence="2" type="ORF">LCGC14_2109560</name>
</gene>
<reference evidence="2" key="1">
    <citation type="journal article" date="2015" name="Nature">
        <title>Complex archaea that bridge the gap between prokaryotes and eukaryotes.</title>
        <authorList>
            <person name="Spang A."/>
            <person name="Saw J.H."/>
            <person name="Jorgensen S.L."/>
            <person name="Zaremba-Niedzwiedzka K."/>
            <person name="Martijn J."/>
            <person name="Lind A.E."/>
            <person name="van Eijk R."/>
            <person name="Schleper C."/>
            <person name="Guy L."/>
            <person name="Ettema T.J."/>
        </authorList>
    </citation>
    <scope>NUCLEOTIDE SEQUENCE</scope>
</reference>
<evidence type="ECO:0000313" key="2">
    <source>
        <dbReference type="EMBL" id="KKL69973.1"/>
    </source>
</evidence>